<proteinExistence type="predicted"/>
<sequence>MTTTSEDSVAFTPRPPAVKINTISFADVRAALAAGWRDFRTAPLIGLFFGGIYAAGGIAIFLLLKVYHEPWWIIPIAVGFPLIGPFVAVGLYETSRRIAAGEPLNFGEILTVILAQRKRQVAWMAFVVLFIFWMWLYEVRMLLAIFLGFKSFSSVEAFLNIVTTTPEGIGFLAVGTGVGAAISFVLFCTTVVGIPLLLDREIDLITGIIYSFKAVLQNPVPMIGFGILVVALTFLAFVPMFLGLLVVLPVLGHATWHLYKAVVAPEG</sequence>
<keyword evidence="1" id="KW-0472">Membrane</keyword>
<dbReference type="AlphaFoldDB" id="A0A2W2ATG2"/>
<feature type="transmembrane region" description="Helical" evidence="1">
    <location>
        <begin position="70"/>
        <end position="92"/>
    </location>
</feature>
<name>A0A2W2ATG2_9HYPH</name>
<comment type="caution">
    <text evidence="2">The sequence shown here is derived from an EMBL/GenBank/DDBJ whole genome shotgun (WGS) entry which is preliminary data.</text>
</comment>
<feature type="transmembrane region" description="Helical" evidence="1">
    <location>
        <begin position="169"/>
        <end position="198"/>
    </location>
</feature>
<feature type="transmembrane region" description="Helical" evidence="1">
    <location>
        <begin position="44"/>
        <end position="64"/>
    </location>
</feature>
<dbReference type="RefSeq" id="WP_111195913.1">
    <property type="nucleotide sequence ID" value="NZ_QKVK01000001.1"/>
</dbReference>
<reference evidence="3" key="1">
    <citation type="submission" date="2018-06" db="EMBL/GenBank/DDBJ databases">
        <title>Aestuariibacter litoralis strain KCTC 52945T.</title>
        <authorList>
            <person name="Li X."/>
            <person name="Salam N."/>
            <person name="Li J.-L."/>
            <person name="Chen Y.-M."/>
            <person name="Yang Z.-W."/>
            <person name="Zhang L.-Y."/>
            <person name="Han M.-X."/>
            <person name="Xiao M."/>
            <person name="Li W.-J."/>
        </authorList>
    </citation>
    <scope>NUCLEOTIDE SEQUENCE [LARGE SCALE GENOMIC DNA]</scope>
    <source>
        <strain evidence="3">KCTC 52945</strain>
    </source>
</reference>
<feature type="transmembrane region" description="Helical" evidence="1">
    <location>
        <begin position="219"/>
        <end position="248"/>
    </location>
</feature>
<keyword evidence="1" id="KW-1133">Transmembrane helix</keyword>
<dbReference type="InterPro" id="IPR018692">
    <property type="entry name" value="DUF2189"/>
</dbReference>
<accession>A0A2W2ATG2</accession>
<gene>
    <name evidence="2" type="ORF">DK847_01895</name>
</gene>
<organism evidence="2 3">
    <name type="scientific">Aestuariivirga litoralis</name>
    <dbReference type="NCBI Taxonomy" id="2650924"/>
    <lineage>
        <taxon>Bacteria</taxon>
        <taxon>Pseudomonadati</taxon>
        <taxon>Pseudomonadota</taxon>
        <taxon>Alphaproteobacteria</taxon>
        <taxon>Hyphomicrobiales</taxon>
        <taxon>Aestuariivirgaceae</taxon>
        <taxon>Aestuariivirga</taxon>
    </lineage>
</organism>
<dbReference type="Pfam" id="PF09955">
    <property type="entry name" value="DUF2189"/>
    <property type="match status" value="1"/>
</dbReference>
<keyword evidence="1" id="KW-0812">Transmembrane</keyword>
<evidence type="ECO:0008006" key="4">
    <source>
        <dbReference type="Google" id="ProtNLM"/>
    </source>
</evidence>
<keyword evidence="3" id="KW-1185">Reference proteome</keyword>
<evidence type="ECO:0000313" key="2">
    <source>
        <dbReference type="EMBL" id="PZF78585.1"/>
    </source>
</evidence>
<protein>
    <recommendedName>
        <fullName evidence="4">DUF2189 domain-containing protein</fullName>
    </recommendedName>
</protein>
<evidence type="ECO:0000313" key="3">
    <source>
        <dbReference type="Proteomes" id="UP000248795"/>
    </source>
</evidence>
<evidence type="ECO:0000256" key="1">
    <source>
        <dbReference type="SAM" id="Phobius"/>
    </source>
</evidence>
<dbReference type="Proteomes" id="UP000248795">
    <property type="component" value="Unassembled WGS sequence"/>
</dbReference>
<dbReference type="EMBL" id="QKVK01000001">
    <property type="protein sequence ID" value="PZF78585.1"/>
    <property type="molecule type" value="Genomic_DNA"/>
</dbReference>
<feature type="transmembrane region" description="Helical" evidence="1">
    <location>
        <begin position="121"/>
        <end position="149"/>
    </location>
</feature>